<gene>
    <name evidence="3" type="ORF">GGQ64_004814</name>
</gene>
<dbReference type="InterPro" id="IPR037219">
    <property type="entry name" value="Peptidase_M41-like"/>
</dbReference>
<dbReference type="PANTHER" id="PTHR23076">
    <property type="entry name" value="METALLOPROTEASE M41 FTSH"/>
    <property type="match status" value="1"/>
</dbReference>
<dbReference type="Gene3D" id="1.10.8.60">
    <property type="match status" value="1"/>
</dbReference>
<dbReference type="InterPro" id="IPR003593">
    <property type="entry name" value="AAA+_ATPase"/>
</dbReference>
<evidence type="ECO:0000313" key="4">
    <source>
        <dbReference type="Proteomes" id="UP000574761"/>
    </source>
</evidence>
<keyword evidence="1" id="KW-0547">Nucleotide-binding</keyword>
<evidence type="ECO:0000256" key="1">
    <source>
        <dbReference type="RuleBase" id="RU003651"/>
    </source>
</evidence>
<dbReference type="InterPro" id="IPR003960">
    <property type="entry name" value="ATPase_AAA_CS"/>
</dbReference>
<dbReference type="Gene3D" id="1.20.58.760">
    <property type="entry name" value="Peptidase M41"/>
    <property type="match status" value="1"/>
</dbReference>
<dbReference type="RefSeq" id="WP_183807804.1">
    <property type="nucleotide sequence ID" value="NZ_JACIEE010000012.1"/>
</dbReference>
<dbReference type="InterPro" id="IPR027417">
    <property type="entry name" value="P-loop_NTPase"/>
</dbReference>
<feature type="domain" description="AAA+ ATPase" evidence="2">
    <location>
        <begin position="237"/>
        <end position="377"/>
    </location>
</feature>
<dbReference type="GO" id="GO:0006508">
    <property type="term" value="P:proteolysis"/>
    <property type="evidence" value="ECO:0007669"/>
    <property type="project" value="InterPro"/>
</dbReference>
<reference evidence="3 4" key="1">
    <citation type="submission" date="2020-08" db="EMBL/GenBank/DDBJ databases">
        <title>Genomic Encyclopedia of Type Strains, Phase IV (KMG-IV): sequencing the most valuable type-strain genomes for metagenomic binning, comparative biology and taxonomic classification.</title>
        <authorList>
            <person name="Goeker M."/>
        </authorList>
    </citation>
    <scope>NUCLEOTIDE SEQUENCE [LARGE SCALE GENOMIC DNA]</scope>
    <source>
        <strain evidence="3 4">DSM 100211</strain>
    </source>
</reference>
<dbReference type="PROSITE" id="PS00674">
    <property type="entry name" value="AAA"/>
    <property type="match status" value="1"/>
</dbReference>
<evidence type="ECO:0000313" key="3">
    <source>
        <dbReference type="EMBL" id="MBB3979570.1"/>
    </source>
</evidence>
<dbReference type="SUPFAM" id="SSF140990">
    <property type="entry name" value="FtsH protease domain-like"/>
    <property type="match status" value="1"/>
</dbReference>
<organism evidence="3 4">
    <name type="scientific">Mycoplana azooxidifex</name>
    <dbReference type="NCBI Taxonomy" id="1636188"/>
    <lineage>
        <taxon>Bacteria</taxon>
        <taxon>Pseudomonadati</taxon>
        <taxon>Pseudomonadota</taxon>
        <taxon>Alphaproteobacteria</taxon>
        <taxon>Hyphomicrobiales</taxon>
        <taxon>Rhizobiaceae</taxon>
        <taxon>Mycoplana</taxon>
    </lineage>
</organism>
<comment type="similarity">
    <text evidence="1">Belongs to the AAA ATPase family.</text>
</comment>
<protein>
    <submittedName>
        <fullName evidence="3">SpoVK/Ycf46/Vps4 family AAA+-type ATPase</fullName>
    </submittedName>
</protein>
<dbReference type="Proteomes" id="UP000574761">
    <property type="component" value="Unassembled WGS sequence"/>
</dbReference>
<dbReference type="Pfam" id="PF00004">
    <property type="entry name" value="AAA"/>
    <property type="match status" value="1"/>
</dbReference>
<dbReference type="Pfam" id="PF01434">
    <property type="entry name" value="Peptidase_M41"/>
    <property type="match status" value="1"/>
</dbReference>
<dbReference type="GO" id="GO:0030163">
    <property type="term" value="P:protein catabolic process"/>
    <property type="evidence" value="ECO:0007669"/>
    <property type="project" value="TreeGrafter"/>
</dbReference>
<dbReference type="GO" id="GO:0004176">
    <property type="term" value="F:ATP-dependent peptidase activity"/>
    <property type="evidence" value="ECO:0007669"/>
    <property type="project" value="InterPro"/>
</dbReference>
<dbReference type="AlphaFoldDB" id="A0A7W6DAE5"/>
<dbReference type="InterPro" id="IPR000642">
    <property type="entry name" value="Peptidase_M41"/>
</dbReference>
<keyword evidence="1" id="KW-0067">ATP-binding</keyword>
<proteinExistence type="inferred from homology"/>
<sequence length="663" mass="73395">MITKRPISPAHHKPSFPTAVIMCSVRKALRPFLNHPDARFKALLQMPYGFNGESIFFQLAITELMQSEAQYDEYGNDRLFIARLDEISIVNSLRKVFDAKRTVLLCSDLDALDPNIRLIADVEIVLEPPRPAHYLAAAREIGLKDMTREDAEYLAGLDFERVKMAVNEHRTLRSAIGRLRRVEAAQAAKASVRPPQPNKADRTLHEMSGYGEAADWGIQLAEDLAAWQSGKIDWQDVDRGAVLCGRPGTGKTTYGRILAATCGVPIIETSSARWQAKGHLGDMLKAMRQAFELADKHAPCILFIDEFDAFGDRSSDTAGDNLDYKRQVINALLECLDPPAGRPGVVVVAATNFPEAIDSALLRPGRLERLIGIPLPDGAAREAILRQHLRGLTAPDDLRQFREMSAGYAGANIELIARGARRRVRREGRALEEKDLLDALPPSRMLSDAELRRVAIHEAGHALVTLVASPDELLWVVINRRIALDDTGSTLGHVEYRRRQSVCETEDSLMARIGVHMGGIAAERVVFGHHSTSGGGAQNSDLRIATELATAVERQYGFGESLVLDMGSGQRALEDLRARDPRLWRAVDHRLKSSLDKTEAILAEYRDELDVLAAMLMERGSASGAEVRNLLSVSGDRLARPVPGREGSSRWPLRAKPRWELKR</sequence>
<dbReference type="Gene3D" id="3.40.50.300">
    <property type="entry name" value="P-loop containing nucleotide triphosphate hydrolases"/>
    <property type="match status" value="1"/>
</dbReference>
<dbReference type="PANTHER" id="PTHR23076:SF97">
    <property type="entry name" value="ATP-DEPENDENT ZINC METALLOPROTEASE YME1L1"/>
    <property type="match status" value="1"/>
</dbReference>
<dbReference type="SUPFAM" id="SSF52540">
    <property type="entry name" value="P-loop containing nucleoside triphosphate hydrolases"/>
    <property type="match status" value="1"/>
</dbReference>
<dbReference type="GO" id="GO:0004222">
    <property type="term" value="F:metalloendopeptidase activity"/>
    <property type="evidence" value="ECO:0007669"/>
    <property type="project" value="InterPro"/>
</dbReference>
<keyword evidence="4" id="KW-1185">Reference proteome</keyword>
<dbReference type="GO" id="GO:0016887">
    <property type="term" value="F:ATP hydrolysis activity"/>
    <property type="evidence" value="ECO:0007669"/>
    <property type="project" value="InterPro"/>
</dbReference>
<name>A0A7W6DAE5_9HYPH</name>
<dbReference type="GO" id="GO:0005886">
    <property type="term" value="C:plasma membrane"/>
    <property type="evidence" value="ECO:0007669"/>
    <property type="project" value="TreeGrafter"/>
</dbReference>
<dbReference type="GO" id="GO:0005524">
    <property type="term" value="F:ATP binding"/>
    <property type="evidence" value="ECO:0007669"/>
    <property type="project" value="UniProtKB-KW"/>
</dbReference>
<dbReference type="EMBL" id="JACIEE010000012">
    <property type="protein sequence ID" value="MBB3979570.1"/>
    <property type="molecule type" value="Genomic_DNA"/>
</dbReference>
<dbReference type="CDD" id="cd19481">
    <property type="entry name" value="RecA-like_protease"/>
    <property type="match status" value="1"/>
</dbReference>
<evidence type="ECO:0000259" key="2">
    <source>
        <dbReference type="SMART" id="SM00382"/>
    </source>
</evidence>
<dbReference type="SMART" id="SM00382">
    <property type="entry name" value="AAA"/>
    <property type="match status" value="1"/>
</dbReference>
<dbReference type="InterPro" id="IPR003959">
    <property type="entry name" value="ATPase_AAA_core"/>
</dbReference>
<accession>A0A7W6DAE5</accession>
<comment type="caution">
    <text evidence="3">The sequence shown here is derived from an EMBL/GenBank/DDBJ whole genome shotgun (WGS) entry which is preliminary data.</text>
</comment>